<keyword evidence="3" id="KW-0813">Transport</keyword>
<dbReference type="GO" id="GO:0005524">
    <property type="term" value="F:ATP binding"/>
    <property type="evidence" value="ECO:0007669"/>
    <property type="project" value="UniProtKB-KW"/>
</dbReference>
<evidence type="ECO:0000256" key="5">
    <source>
        <dbReference type="ARBA" id="ARBA00022597"/>
    </source>
</evidence>
<evidence type="ECO:0000256" key="8">
    <source>
        <dbReference type="ARBA" id="ARBA00022840"/>
    </source>
</evidence>
<dbReference type="SMART" id="SM00382">
    <property type="entry name" value="AAA"/>
    <property type="match status" value="2"/>
</dbReference>
<dbReference type="PANTHER" id="PTHR43790">
    <property type="entry name" value="CARBOHYDRATE TRANSPORT ATP-BINDING PROTEIN MG119-RELATED"/>
    <property type="match status" value="1"/>
</dbReference>
<keyword evidence="7" id="KW-0547">Nucleotide-binding</keyword>
<dbReference type="CDD" id="cd03215">
    <property type="entry name" value="ABC_Carb_Monos_II"/>
    <property type="match status" value="1"/>
</dbReference>
<dbReference type="PROSITE" id="PS50893">
    <property type="entry name" value="ABC_TRANSPORTER_2"/>
    <property type="match status" value="2"/>
</dbReference>
<sequence>MTSKTVLEIRNVSKHFGAVKALTAVDFRLERGEVHALCGENGAGKSTLMNVIAGVLHPSDGEVLIEGAPVKIASPAIAQSLGIGLVHQEIALCPDATIAENMFMAATNRRRSALMNYAQLERDAQAVMNRLAPIDVSQKVGDLPISSQQLVEIAKALTLDCRVLIFDEPTAALTETEAQVLFGIIRDLKARGISIIYISHRMAEVFNLCDRVTVFRDGRYVATEKIADVTPDDLVRLMVGREISQLYPDKPHPSERSGEPILSVRDLGDDARFRDVSFELRHGEILGVGGLIGSGRTEIAEGICALRPVTQGEIRLHDKVLRLRRYSDAAKAGVVYLSEDRKGSGVFLDLSIAQNIAALDLKALTSLGLLNSRKERVLAEDLTCRLGVRMGGVDMPVSSLSGGNQQKVAIAKQLAVDPKVIVMDEPTRGIDVGAKSEIHRLLRELAHAGIGILVISSELPELIGLCDRVLVVREGRIAGEVSGDEMTEEAIMRLASGIGSASETNLKASGHAA</sequence>
<evidence type="ECO:0000313" key="13">
    <source>
        <dbReference type="Proteomes" id="UP000231987"/>
    </source>
</evidence>
<dbReference type="InterPro" id="IPR027417">
    <property type="entry name" value="P-loop_NTPase"/>
</dbReference>
<gene>
    <name evidence="12" type="ORF">CEJ86_14890</name>
</gene>
<comment type="subcellular location">
    <subcellularLocation>
        <location evidence="1">Cell membrane</location>
        <topology evidence="1">Peripheral membrane protein</topology>
    </subcellularLocation>
</comment>
<feature type="domain" description="ABC transporter" evidence="11">
    <location>
        <begin position="256"/>
        <end position="499"/>
    </location>
</feature>
<dbReference type="Proteomes" id="UP000231987">
    <property type="component" value="Unassembled WGS sequence"/>
</dbReference>
<evidence type="ECO:0000256" key="7">
    <source>
        <dbReference type="ARBA" id="ARBA00022741"/>
    </source>
</evidence>
<dbReference type="SUPFAM" id="SSF52540">
    <property type="entry name" value="P-loop containing nucleoside triphosphate hydrolases"/>
    <property type="match status" value="2"/>
</dbReference>
<evidence type="ECO:0000256" key="9">
    <source>
        <dbReference type="ARBA" id="ARBA00022967"/>
    </source>
</evidence>
<comment type="similarity">
    <text evidence="2">Belongs to the ABC transporter superfamily.</text>
</comment>
<feature type="domain" description="ABC transporter" evidence="11">
    <location>
        <begin position="7"/>
        <end position="242"/>
    </location>
</feature>
<dbReference type="InterPro" id="IPR003593">
    <property type="entry name" value="AAA+_ATPase"/>
</dbReference>
<keyword evidence="10" id="KW-0472">Membrane</keyword>
<evidence type="ECO:0000256" key="3">
    <source>
        <dbReference type="ARBA" id="ARBA00022448"/>
    </source>
</evidence>
<dbReference type="GO" id="GO:0005886">
    <property type="term" value="C:plasma membrane"/>
    <property type="evidence" value="ECO:0007669"/>
    <property type="project" value="UniProtKB-SubCell"/>
</dbReference>
<proteinExistence type="inferred from homology"/>
<evidence type="ECO:0000256" key="4">
    <source>
        <dbReference type="ARBA" id="ARBA00022475"/>
    </source>
</evidence>
<protein>
    <submittedName>
        <fullName evidence="12">D-xylose ABC transporter ATP-binding protein</fullName>
    </submittedName>
</protein>
<dbReference type="AlphaFoldDB" id="A0A2J0Z1F9"/>
<dbReference type="InterPro" id="IPR003439">
    <property type="entry name" value="ABC_transporter-like_ATP-bd"/>
</dbReference>
<dbReference type="InterPro" id="IPR017871">
    <property type="entry name" value="ABC_transporter-like_CS"/>
</dbReference>
<keyword evidence="6" id="KW-0677">Repeat</keyword>
<dbReference type="PROSITE" id="PS00211">
    <property type="entry name" value="ABC_TRANSPORTER_1"/>
    <property type="match status" value="1"/>
</dbReference>
<dbReference type="GO" id="GO:0016887">
    <property type="term" value="F:ATP hydrolysis activity"/>
    <property type="evidence" value="ECO:0007669"/>
    <property type="project" value="InterPro"/>
</dbReference>
<comment type="caution">
    <text evidence="12">The sequence shown here is derived from an EMBL/GenBank/DDBJ whole genome shotgun (WGS) entry which is preliminary data.</text>
</comment>
<keyword evidence="4" id="KW-1003">Cell membrane</keyword>
<keyword evidence="9" id="KW-1278">Translocase</keyword>
<evidence type="ECO:0000259" key="11">
    <source>
        <dbReference type="PROSITE" id="PS50893"/>
    </source>
</evidence>
<evidence type="ECO:0000256" key="6">
    <source>
        <dbReference type="ARBA" id="ARBA00022737"/>
    </source>
</evidence>
<name>A0A2J0Z1F9_RHIML</name>
<evidence type="ECO:0000256" key="1">
    <source>
        <dbReference type="ARBA" id="ARBA00004202"/>
    </source>
</evidence>
<dbReference type="Pfam" id="PF00005">
    <property type="entry name" value="ABC_tran"/>
    <property type="match status" value="2"/>
</dbReference>
<dbReference type="PANTHER" id="PTHR43790:SF9">
    <property type="entry name" value="GALACTOFURANOSE TRANSPORTER ATP-BINDING PROTEIN YTFR"/>
    <property type="match status" value="1"/>
</dbReference>
<dbReference type="FunFam" id="3.40.50.300:FF:000127">
    <property type="entry name" value="Ribose import ATP-binding protein RbsA"/>
    <property type="match status" value="1"/>
</dbReference>
<dbReference type="Gene3D" id="3.40.50.300">
    <property type="entry name" value="P-loop containing nucleotide triphosphate hydrolases"/>
    <property type="match status" value="2"/>
</dbReference>
<accession>A0A2J0Z1F9</accession>
<dbReference type="CDD" id="cd03216">
    <property type="entry name" value="ABC_Carb_Monos_I"/>
    <property type="match status" value="1"/>
</dbReference>
<evidence type="ECO:0000256" key="10">
    <source>
        <dbReference type="ARBA" id="ARBA00023136"/>
    </source>
</evidence>
<dbReference type="EMBL" id="NJGD01000006">
    <property type="protein sequence ID" value="PJR14351.1"/>
    <property type="molecule type" value="Genomic_DNA"/>
</dbReference>
<dbReference type="RefSeq" id="WP_100672295.1">
    <property type="nucleotide sequence ID" value="NZ_NJGD01000006.1"/>
</dbReference>
<evidence type="ECO:0000256" key="2">
    <source>
        <dbReference type="ARBA" id="ARBA00005417"/>
    </source>
</evidence>
<keyword evidence="8 12" id="KW-0067">ATP-binding</keyword>
<organism evidence="12 13">
    <name type="scientific">Rhizobium meliloti</name>
    <name type="common">Ensifer meliloti</name>
    <name type="synonym">Sinorhizobium meliloti</name>
    <dbReference type="NCBI Taxonomy" id="382"/>
    <lineage>
        <taxon>Bacteria</taxon>
        <taxon>Pseudomonadati</taxon>
        <taxon>Pseudomonadota</taxon>
        <taxon>Alphaproteobacteria</taxon>
        <taxon>Hyphomicrobiales</taxon>
        <taxon>Rhizobiaceae</taxon>
        <taxon>Sinorhizobium/Ensifer group</taxon>
        <taxon>Sinorhizobium</taxon>
    </lineage>
</organism>
<dbReference type="InterPro" id="IPR050107">
    <property type="entry name" value="ABC_carbohydrate_import_ATPase"/>
</dbReference>
<keyword evidence="5" id="KW-0762">Sugar transport</keyword>
<reference evidence="12 13" key="1">
    <citation type="submission" date="2017-06" db="EMBL/GenBank/DDBJ databases">
        <title>Ensifer strains isolated from leguminous trees and herbs display diverse denitrification phenotypes with some acting as strong N2O sinks.</title>
        <authorList>
            <person name="Woliy K."/>
            <person name="Mania D."/>
            <person name="Bakken L.R."/>
            <person name="Frostegard A."/>
        </authorList>
    </citation>
    <scope>NUCLEOTIDE SEQUENCE [LARGE SCALE GENOMIC DNA]</scope>
    <source>
        <strain evidence="12 13">AC50a</strain>
    </source>
</reference>
<evidence type="ECO:0000313" key="12">
    <source>
        <dbReference type="EMBL" id="PJR14351.1"/>
    </source>
</evidence>